<evidence type="ECO:0000313" key="9">
    <source>
        <dbReference type="EMBL" id="KAF5897028.1"/>
    </source>
</evidence>
<dbReference type="EMBL" id="QNUK01000251">
    <property type="protein sequence ID" value="KAF5897028.1"/>
    <property type="molecule type" value="Genomic_DNA"/>
</dbReference>
<evidence type="ECO:0000256" key="4">
    <source>
        <dbReference type="ARBA" id="ARBA00022989"/>
    </source>
</evidence>
<keyword evidence="6" id="KW-0325">Glycoprotein</keyword>
<proteinExistence type="inferred from homology"/>
<keyword evidence="5 8" id="KW-0472">Membrane</keyword>
<feature type="non-terminal residue" evidence="9">
    <location>
        <position position="190"/>
    </location>
</feature>
<feature type="transmembrane region" description="Helical" evidence="8">
    <location>
        <begin position="162"/>
        <end position="187"/>
    </location>
</feature>
<evidence type="ECO:0000256" key="8">
    <source>
        <dbReference type="SAM" id="Phobius"/>
    </source>
</evidence>
<dbReference type="GO" id="GO:0005886">
    <property type="term" value="C:plasma membrane"/>
    <property type="evidence" value="ECO:0007669"/>
    <property type="project" value="TreeGrafter"/>
</dbReference>
<evidence type="ECO:0000313" key="10">
    <source>
        <dbReference type="Proteomes" id="UP000727407"/>
    </source>
</evidence>
<comment type="similarity">
    <text evidence="2">Belongs to the tetraspanin (TM4SF) family.</text>
</comment>
<keyword evidence="3 8" id="KW-0812">Transmembrane</keyword>
<feature type="transmembrane region" description="Helical" evidence="8">
    <location>
        <begin position="82"/>
        <end position="110"/>
    </location>
</feature>
<dbReference type="PANTHER" id="PTHR19282">
    <property type="entry name" value="TETRASPANIN"/>
    <property type="match status" value="1"/>
</dbReference>
<dbReference type="PROSITE" id="PS00421">
    <property type="entry name" value="TM4_1"/>
    <property type="match status" value="1"/>
</dbReference>
<dbReference type="InterPro" id="IPR018503">
    <property type="entry name" value="Tetraspanin_CS"/>
</dbReference>
<gene>
    <name evidence="9" type="primary">tspan1</name>
    <name evidence="9" type="ORF">DAT39_013256</name>
</gene>
<evidence type="ECO:0000256" key="1">
    <source>
        <dbReference type="ARBA" id="ARBA00004155"/>
    </source>
</evidence>
<comment type="subcellular location">
    <subcellularLocation>
        <location evidence="1">Lysosome membrane</location>
        <topology evidence="1">Multi-pass membrane protein</topology>
    </subcellularLocation>
</comment>
<reference evidence="9" key="1">
    <citation type="submission" date="2020-07" db="EMBL/GenBank/DDBJ databases">
        <title>Clarias magur genome sequencing, assembly and annotation.</title>
        <authorList>
            <person name="Kushwaha B."/>
            <person name="Kumar R."/>
            <person name="Das P."/>
            <person name="Joshi C.G."/>
            <person name="Kumar D."/>
            <person name="Nagpure N.S."/>
            <person name="Pandey M."/>
            <person name="Agarwal S."/>
            <person name="Srivastava S."/>
            <person name="Singh M."/>
            <person name="Sahoo L."/>
            <person name="Jayasankar P."/>
            <person name="Meher P.K."/>
            <person name="Koringa P.G."/>
            <person name="Iquebal M.A."/>
            <person name="Das S.P."/>
            <person name="Bit A."/>
            <person name="Patnaik S."/>
            <person name="Patel N."/>
            <person name="Shah T.M."/>
            <person name="Hinsu A."/>
            <person name="Jena J.K."/>
        </authorList>
    </citation>
    <scope>NUCLEOTIDE SEQUENCE</scope>
    <source>
        <strain evidence="9">CIFAMagur01</strain>
        <tissue evidence="9">Testis</tissue>
    </source>
</reference>
<dbReference type="PANTHER" id="PTHR19282:SF216">
    <property type="entry name" value="TETRASPANIN-1"/>
    <property type="match status" value="1"/>
</dbReference>
<feature type="transmembrane region" description="Helical" evidence="8">
    <location>
        <begin position="130"/>
        <end position="150"/>
    </location>
</feature>
<protein>
    <submittedName>
        <fullName evidence="9">Tetraspanin-1</fullName>
    </submittedName>
</protein>
<dbReference type="Proteomes" id="UP000727407">
    <property type="component" value="Unassembled WGS sequence"/>
</dbReference>
<dbReference type="AlphaFoldDB" id="A0A8J4TWK6"/>
<dbReference type="OrthoDB" id="6134317at2759"/>
<dbReference type="Pfam" id="PF00335">
    <property type="entry name" value="Tetraspanin"/>
    <property type="match status" value="1"/>
</dbReference>
<dbReference type="PRINTS" id="PR00259">
    <property type="entry name" value="TMFOUR"/>
</dbReference>
<sequence>MLPGEAVKVHLSSKSTDLSKGGTVDQPEAISRGFYKGTDIQRTKKGATADYHLQYLNEMLYVPDKYKMGFEERRIKMGLFEFAKVMMVVYNLLILSGGGGLIAVGFWMHFTSDILGSNVLGVFAVQTMNIINVDMYFISIGIVMFLLGFLGCFGAKRESKCLLIWFLSIIVIILVAELAIGLFALAYSSY</sequence>
<dbReference type="GO" id="GO:0005765">
    <property type="term" value="C:lysosomal membrane"/>
    <property type="evidence" value="ECO:0007669"/>
    <property type="project" value="UniProtKB-SubCell"/>
</dbReference>
<evidence type="ECO:0000256" key="7">
    <source>
        <dbReference type="ARBA" id="ARBA00023228"/>
    </source>
</evidence>
<keyword evidence="7" id="KW-0458">Lysosome</keyword>
<keyword evidence="4 8" id="KW-1133">Transmembrane helix</keyword>
<name>A0A8J4TWK6_CLAMG</name>
<comment type="caution">
    <text evidence="9">The sequence shown here is derived from an EMBL/GenBank/DDBJ whole genome shotgun (WGS) entry which is preliminary data.</text>
</comment>
<evidence type="ECO:0000256" key="5">
    <source>
        <dbReference type="ARBA" id="ARBA00023136"/>
    </source>
</evidence>
<evidence type="ECO:0000256" key="2">
    <source>
        <dbReference type="ARBA" id="ARBA00006840"/>
    </source>
</evidence>
<dbReference type="InterPro" id="IPR018499">
    <property type="entry name" value="Tetraspanin/Peripherin"/>
</dbReference>
<evidence type="ECO:0000256" key="6">
    <source>
        <dbReference type="ARBA" id="ARBA00023180"/>
    </source>
</evidence>
<organism evidence="9 10">
    <name type="scientific">Clarias magur</name>
    <name type="common">Asian catfish</name>
    <name type="synonym">Macropteronotus magur</name>
    <dbReference type="NCBI Taxonomy" id="1594786"/>
    <lineage>
        <taxon>Eukaryota</taxon>
        <taxon>Metazoa</taxon>
        <taxon>Chordata</taxon>
        <taxon>Craniata</taxon>
        <taxon>Vertebrata</taxon>
        <taxon>Euteleostomi</taxon>
        <taxon>Actinopterygii</taxon>
        <taxon>Neopterygii</taxon>
        <taxon>Teleostei</taxon>
        <taxon>Ostariophysi</taxon>
        <taxon>Siluriformes</taxon>
        <taxon>Clariidae</taxon>
        <taxon>Clarias</taxon>
    </lineage>
</organism>
<evidence type="ECO:0000256" key="3">
    <source>
        <dbReference type="ARBA" id="ARBA00022692"/>
    </source>
</evidence>
<accession>A0A8J4TWK6</accession>
<keyword evidence="10" id="KW-1185">Reference proteome</keyword>